<evidence type="ECO:0000256" key="7">
    <source>
        <dbReference type="ARBA" id="ARBA00022898"/>
    </source>
</evidence>
<comment type="pathway">
    <text evidence="2">Cofactor biosynthesis; thiamine diphosphate biosynthesis.</text>
</comment>
<comment type="function">
    <text evidence="1">Responsible for the formation of the pyrimidine heterocycle in the thiamine biosynthesis pathway. Catalyzes the formation of hydroxymethylpyrimidine phosphate (HMP-P) from histidine and pyridoxal phosphate (PLP). The protein uses PLP and the active site histidine to form HMP-P, generating an inactive enzyme. The enzyme can only undergo a single turnover, which suggests it is a suicide enzyme.</text>
</comment>
<evidence type="ECO:0000256" key="6">
    <source>
        <dbReference type="ARBA" id="ARBA00022723"/>
    </source>
</evidence>
<evidence type="ECO:0000256" key="1">
    <source>
        <dbReference type="ARBA" id="ARBA00003469"/>
    </source>
</evidence>
<evidence type="ECO:0000313" key="13">
    <source>
        <dbReference type="EMBL" id="MBL6457394.1"/>
    </source>
</evidence>
<evidence type="ECO:0000256" key="5">
    <source>
        <dbReference type="ARBA" id="ARBA00022679"/>
    </source>
</evidence>
<dbReference type="InterPro" id="IPR027939">
    <property type="entry name" value="NMT1/THI5"/>
</dbReference>
<dbReference type="Pfam" id="PF09084">
    <property type="entry name" value="NMT1"/>
    <property type="match status" value="1"/>
</dbReference>
<name>A0ABS1V6U5_9PROT</name>
<evidence type="ECO:0000313" key="14">
    <source>
        <dbReference type="Proteomes" id="UP000606490"/>
    </source>
</evidence>
<comment type="caution">
    <text evidence="13">The sequence shown here is derived from an EMBL/GenBank/DDBJ whole genome shotgun (WGS) entry which is preliminary data.</text>
</comment>
<comment type="similarity">
    <text evidence="3">Belongs to the NMT1/THI5 family.</text>
</comment>
<evidence type="ECO:0000256" key="2">
    <source>
        <dbReference type="ARBA" id="ARBA00004948"/>
    </source>
</evidence>
<keyword evidence="9" id="KW-0408">Iron</keyword>
<comment type="subunit">
    <text evidence="4">Homodimer.</text>
</comment>
<sequence>MLDRLRLGRRAALAGSLATLPGILRAQGQDKLTVRCDFAPWGIQAALHLAEVKGWFREAGLSVEVQDGRGSANTLQLVNAGQADVGQIQLGLVPQARDNGAQVTSFACWGRRTDLAAIVDRDGPLQKVQDFRGKTVVCFAASPWAPFIDAWLKAGGLDRSTVTVLMVDPAAVWGTYANRRADALLSTLPSALPPVNVQRASRGVLAEDAGIGFPSYGLIATEATLRNKRDALARLAQTQQRAWAHIRDNIEDGVQAMLRQRPDARLDPAVQREQIRLTLDFFNTPATEGKPIGWQADADWLAAMRSLEGAGVVKPGWDIKKYFTNELIT</sequence>
<evidence type="ECO:0000256" key="10">
    <source>
        <dbReference type="ARBA" id="ARBA00033171"/>
    </source>
</evidence>
<keyword evidence="14" id="KW-1185">Reference proteome</keyword>
<protein>
    <recommendedName>
        <fullName evidence="10">Thiamine pyrimidine synthase</fullName>
    </recommendedName>
</protein>
<evidence type="ECO:0000256" key="4">
    <source>
        <dbReference type="ARBA" id="ARBA00011738"/>
    </source>
</evidence>
<dbReference type="InterPro" id="IPR015168">
    <property type="entry name" value="SsuA/THI5"/>
</dbReference>
<proteinExistence type="inferred from homology"/>
<dbReference type="Gene3D" id="3.40.190.10">
    <property type="entry name" value="Periplasmic binding protein-like II"/>
    <property type="match status" value="2"/>
</dbReference>
<accession>A0ABS1V6U5</accession>
<feature type="domain" description="SsuA/THI5-like" evidence="12">
    <location>
        <begin position="46"/>
        <end position="248"/>
    </location>
</feature>
<reference evidence="13 14" key="1">
    <citation type="submission" date="2021-01" db="EMBL/GenBank/DDBJ databases">
        <title>Belnapia mucosa sp. nov. and Belnapia arida sp. nov., isolated from the Tabernas Desert (Almeria, Spain).</title>
        <authorList>
            <person name="Molina-Menor E."/>
            <person name="Vidal-Verdu A."/>
            <person name="Calonge A."/>
            <person name="Satari L."/>
            <person name="Pereto Magraner J."/>
            <person name="Porcar Miralles M."/>
        </authorList>
    </citation>
    <scope>NUCLEOTIDE SEQUENCE [LARGE SCALE GENOMIC DNA]</scope>
    <source>
        <strain evidence="13 14">T6</strain>
    </source>
</reference>
<evidence type="ECO:0000259" key="12">
    <source>
        <dbReference type="Pfam" id="PF09084"/>
    </source>
</evidence>
<dbReference type="Proteomes" id="UP000606490">
    <property type="component" value="Unassembled WGS sequence"/>
</dbReference>
<organism evidence="13 14">
    <name type="scientific">Belnapia mucosa</name>
    <dbReference type="NCBI Taxonomy" id="2804532"/>
    <lineage>
        <taxon>Bacteria</taxon>
        <taxon>Pseudomonadati</taxon>
        <taxon>Pseudomonadota</taxon>
        <taxon>Alphaproteobacteria</taxon>
        <taxon>Acetobacterales</taxon>
        <taxon>Roseomonadaceae</taxon>
        <taxon>Belnapia</taxon>
    </lineage>
</organism>
<keyword evidence="6" id="KW-0479">Metal-binding</keyword>
<dbReference type="PANTHER" id="PTHR31528">
    <property type="entry name" value="4-AMINO-5-HYDROXYMETHYL-2-METHYLPYRIMIDINE PHOSPHATE SYNTHASE THI11-RELATED"/>
    <property type="match status" value="1"/>
</dbReference>
<dbReference type="PANTHER" id="PTHR31528:SF1">
    <property type="entry name" value="4-AMINO-5-HYDROXYMETHYL-2-METHYLPYRIMIDINE PHOSPHATE SYNTHASE THI11-RELATED"/>
    <property type="match status" value="1"/>
</dbReference>
<dbReference type="SUPFAM" id="SSF53850">
    <property type="entry name" value="Periplasmic binding protein-like II"/>
    <property type="match status" value="1"/>
</dbReference>
<evidence type="ECO:0000256" key="8">
    <source>
        <dbReference type="ARBA" id="ARBA00022977"/>
    </source>
</evidence>
<dbReference type="EMBL" id="JAEUXJ010000008">
    <property type="protein sequence ID" value="MBL6457394.1"/>
    <property type="molecule type" value="Genomic_DNA"/>
</dbReference>
<dbReference type="RefSeq" id="WP_202827136.1">
    <property type="nucleotide sequence ID" value="NZ_JAEUXJ010000008.1"/>
</dbReference>
<gene>
    <name evidence="13" type="ORF">JMJ55_18830</name>
</gene>
<keyword evidence="8" id="KW-0784">Thiamine biosynthesis</keyword>
<evidence type="ECO:0000256" key="3">
    <source>
        <dbReference type="ARBA" id="ARBA00009406"/>
    </source>
</evidence>
<keyword evidence="5" id="KW-0808">Transferase</keyword>
<comment type="catalytic activity">
    <reaction evidence="11">
        <text>N(6)-(pyridoxal phosphate)-L-lysyl-[4-amino-5-hydroxymethyl-2-methylpyrimidine phosphate synthase] + L-histidyl-[4-amino-5-hydroxymethyl-2-methylpyrimidine phosphate synthase] + 2 Fe(3+) + 4 H2O = L-lysyl-[4-amino-5-hydroxymethyl-2-methylpyrimidine phosphate synthase] + (2S)-2-amino-5-hydroxy-4-oxopentanoyl-[4-amino-5-hydroxymethyl-2-methylpyrimidine phosphate synthase] + 4-amino-2-methyl-5-(phosphooxymethyl)pyrimidine + 3-oxopropanoate + 2 Fe(2+) + 2 H(+)</text>
        <dbReference type="Rhea" id="RHEA:65756"/>
        <dbReference type="Rhea" id="RHEA-COMP:16892"/>
        <dbReference type="Rhea" id="RHEA-COMP:16893"/>
        <dbReference type="Rhea" id="RHEA-COMP:16894"/>
        <dbReference type="Rhea" id="RHEA-COMP:16895"/>
        <dbReference type="ChEBI" id="CHEBI:15377"/>
        <dbReference type="ChEBI" id="CHEBI:15378"/>
        <dbReference type="ChEBI" id="CHEBI:29033"/>
        <dbReference type="ChEBI" id="CHEBI:29034"/>
        <dbReference type="ChEBI" id="CHEBI:29969"/>
        <dbReference type="ChEBI" id="CHEBI:29979"/>
        <dbReference type="ChEBI" id="CHEBI:33190"/>
        <dbReference type="ChEBI" id="CHEBI:58354"/>
        <dbReference type="ChEBI" id="CHEBI:143915"/>
        <dbReference type="ChEBI" id="CHEBI:157692"/>
    </reaction>
    <physiologicalReaction direction="left-to-right" evidence="11">
        <dbReference type="Rhea" id="RHEA:65757"/>
    </physiologicalReaction>
</comment>
<evidence type="ECO:0000256" key="9">
    <source>
        <dbReference type="ARBA" id="ARBA00023004"/>
    </source>
</evidence>
<evidence type="ECO:0000256" key="11">
    <source>
        <dbReference type="ARBA" id="ARBA00048179"/>
    </source>
</evidence>
<keyword evidence="7" id="KW-0663">Pyridoxal phosphate</keyword>